<dbReference type="Pfam" id="PF18511">
    <property type="entry name" value="F-box_5"/>
    <property type="match status" value="1"/>
</dbReference>
<evidence type="ECO:0000313" key="4">
    <source>
        <dbReference type="Proteomes" id="UP000243459"/>
    </source>
</evidence>
<dbReference type="AlphaFoldDB" id="A0A5P1EPU2"/>
<dbReference type="OMA" id="ECGPKVT"/>
<dbReference type="Pfam" id="PF25372">
    <property type="entry name" value="DUF7885"/>
    <property type="match status" value="1"/>
</dbReference>
<dbReference type="CDD" id="cd22159">
    <property type="entry name" value="F-box_AtTIR1-like"/>
    <property type="match status" value="1"/>
</dbReference>
<sequence>MEKFGNDIVELILRRVSDRGDRNSCSEVCKQWTILEGLSRSSLRVLEPERIPSFLPRFPNLTNLDIDRRISDENLKLIAQICPNLRTLNLGLHRSDWLRGFRSRDFGDKGLTAIAEKCRMLEKVSLKRREQVRDAGVIALVKNAKNLAVLDLAWCSKITDEALDAMEGIVSLEVLYLEGCSLITNSGLISLATGSLSKSLRVLDLAECDQITDHGIYFMPQMSCLQVLNLADCGPKITDEGGFAISEIFSLRTLDLSWLINLSDETLVAFAEKCKNLVEISLTGCESVTGEGVRAFANHGSLEMLGLARCSLICTEDIEEIVSRCGSLRHLVLDKVLRGWMSPSAKEKLSMLDRVDWV</sequence>
<keyword evidence="4" id="KW-1185">Reference proteome</keyword>
<dbReference type="SUPFAM" id="SSF52047">
    <property type="entry name" value="RNI-like"/>
    <property type="match status" value="1"/>
</dbReference>
<dbReference type="OrthoDB" id="550575at2759"/>
<dbReference type="PANTHER" id="PTHR13318:SF190">
    <property type="entry name" value="PARTNER OF PAIRED, ISOFORM B"/>
    <property type="match status" value="1"/>
</dbReference>
<accession>A0A5P1EPU2</accession>
<dbReference type="InterPro" id="IPR032675">
    <property type="entry name" value="LRR_dom_sf"/>
</dbReference>
<dbReference type="PANTHER" id="PTHR13318">
    <property type="entry name" value="PARTNER OF PAIRED, ISOFORM B-RELATED"/>
    <property type="match status" value="1"/>
</dbReference>
<dbReference type="Gramene" id="ONK66819">
    <property type="protein sequence ID" value="ONK66819"/>
    <property type="gene ID" value="A4U43_C06F12310"/>
</dbReference>
<organism evidence="3 4">
    <name type="scientific">Asparagus officinalis</name>
    <name type="common">Garden asparagus</name>
    <dbReference type="NCBI Taxonomy" id="4686"/>
    <lineage>
        <taxon>Eukaryota</taxon>
        <taxon>Viridiplantae</taxon>
        <taxon>Streptophyta</taxon>
        <taxon>Embryophyta</taxon>
        <taxon>Tracheophyta</taxon>
        <taxon>Spermatophyta</taxon>
        <taxon>Magnoliopsida</taxon>
        <taxon>Liliopsida</taxon>
        <taxon>Asparagales</taxon>
        <taxon>Asparagaceae</taxon>
        <taxon>Asparagoideae</taxon>
        <taxon>Asparagus</taxon>
    </lineage>
</organism>
<dbReference type="InterPro" id="IPR057207">
    <property type="entry name" value="FBXL15_LRR"/>
</dbReference>
<proteinExistence type="predicted"/>
<dbReference type="Gene3D" id="3.80.10.10">
    <property type="entry name" value="Ribonuclease Inhibitor"/>
    <property type="match status" value="2"/>
</dbReference>
<reference evidence="4" key="1">
    <citation type="journal article" date="2017" name="Nat. Commun.">
        <title>The asparagus genome sheds light on the origin and evolution of a young Y chromosome.</title>
        <authorList>
            <person name="Harkess A."/>
            <person name="Zhou J."/>
            <person name="Xu C."/>
            <person name="Bowers J.E."/>
            <person name="Van der Hulst R."/>
            <person name="Ayyampalayam S."/>
            <person name="Mercati F."/>
            <person name="Riccardi P."/>
            <person name="McKain M.R."/>
            <person name="Kakrana A."/>
            <person name="Tang H."/>
            <person name="Ray J."/>
            <person name="Groenendijk J."/>
            <person name="Arikit S."/>
            <person name="Mathioni S.M."/>
            <person name="Nakano M."/>
            <person name="Shan H."/>
            <person name="Telgmann-Rauber A."/>
            <person name="Kanno A."/>
            <person name="Yue Z."/>
            <person name="Chen H."/>
            <person name="Li W."/>
            <person name="Chen Y."/>
            <person name="Xu X."/>
            <person name="Zhang Y."/>
            <person name="Luo S."/>
            <person name="Chen H."/>
            <person name="Gao J."/>
            <person name="Mao Z."/>
            <person name="Pires J.C."/>
            <person name="Luo M."/>
            <person name="Kudrna D."/>
            <person name="Wing R.A."/>
            <person name="Meyers B.C."/>
            <person name="Yi K."/>
            <person name="Kong H."/>
            <person name="Lavrijsen P."/>
            <person name="Sunseri F."/>
            <person name="Falavigna A."/>
            <person name="Ye Y."/>
            <person name="Leebens-Mack J.H."/>
            <person name="Chen G."/>
        </authorList>
    </citation>
    <scope>NUCLEOTIDE SEQUENCE [LARGE SCALE GENOMIC DNA]</scope>
    <source>
        <strain evidence="4">cv. DH0086</strain>
    </source>
</reference>
<feature type="domain" description="COI1 F-box" evidence="1">
    <location>
        <begin position="3"/>
        <end position="41"/>
    </location>
</feature>
<dbReference type="EMBL" id="CM007386">
    <property type="protein sequence ID" value="ONK66819.1"/>
    <property type="molecule type" value="Genomic_DNA"/>
</dbReference>
<evidence type="ECO:0000259" key="1">
    <source>
        <dbReference type="Pfam" id="PF18511"/>
    </source>
</evidence>
<dbReference type="GO" id="GO:0019005">
    <property type="term" value="C:SCF ubiquitin ligase complex"/>
    <property type="evidence" value="ECO:0007669"/>
    <property type="project" value="TreeGrafter"/>
</dbReference>
<dbReference type="SMART" id="SM00367">
    <property type="entry name" value="LRR_CC"/>
    <property type="match status" value="7"/>
</dbReference>
<feature type="domain" description="F-box/LRR-repeat protein 15-like leucin rich repeat" evidence="2">
    <location>
        <begin position="66"/>
        <end position="244"/>
    </location>
</feature>
<dbReference type="GO" id="GO:0031146">
    <property type="term" value="P:SCF-dependent proteasomal ubiquitin-dependent protein catabolic process"/>
    <property type="evidence" value="ECO:0007669"/>
    <property type="project" value="TreeGrafter"/>
</dbReference>
<dbReference type="InterPro" id="IPR041567">
    <property type="entry name" value="COI1_F-box"/>
</dbReference>
<evidence type="ECO:0000313" key="3">
    <source>
        <dbReference type="EMBL" id="ONK66819.1"/>
    </source>
</evidence>
<gene>
    <name evidence="3" type="ORF">A4U43_C06F12310</name>
</gene>
<dbReference type="InterPro" id="IPR001611">
    <property type="entry name" value="Leu-rich_rpt"/>
</dbReference>
<name>A0A5P1EPU2_ASPOF</name>
<dbReference type="Proteomes" id="UP000243459">
    <property type="component" value="Chromosome 6"/>
</dbReference>
<evidence type="ECO:0000259" key="2">
    <source>
        <dbReference type="Pfam" id="PF25372"/>
    </source>
</evidence>
<dbReference type="Pfam" id="PF13516">
    <property type="entry name" value="LRR_6"/>
    <property type="match status" value="1"/>
</dbReference>
<protein>
    <submittedName>
        <fullName evidence="3">Uncharacterized protein</fullName>
    </submittedName>
</protein>
<dbReference type="InterPro" id="IPR006553">
    <property type="entry name" value="Leu-rich_rpt_Cys-con_subtyp"/>
</dbReference>